<dbReference type="Proteomes" id="UP000298277">
    <property type="component" value="Unassembled WGS sequence"/>
</dbReference>
<gene>
    <name evidence="1" type="ORF">EHQ17_07595</name>
</gene>
<dbReference type="AlphaFoldDB" id="A0A5F1YC97"/>
<accession>A0A5F1YC97</accession>
<dbReference type="OrthoDB" id="341838at2"/>
<keyword evidence="2" id="KW-1185">Reference proteome</keyword>
<proteinExistence type="predicted"/>
<dbReference type="EMBL" id="RQFA01000032">
    <property type="protein sequence ID" value="TGK35291.1"/>
    <property type="molecule type" value="Genomic_DNA"/>
</dbReference>
<dbReference type="RefSeq" id="WP_135594178.1">
    <property type="nucleotide sequence ID" value="NZ_RQEZ01000010.1"/>
</dbReference>
<organism evidence="1 2">
    <name type="scientific">Leptospira gomenensis</name>
    <dbReference type="NCBI Taxonomy" id="2484974"/>
    <lineage>
        <taxon>Bacteria</taxon>
        <taxon>Pseudomonadati</taxon>
        <taxon>Spirochaetota</taxon>
        <taxon>Spirochaetia</taxon>
        <taxon>Leptospirales</taxon>
        <taxon>Leptospiraceae</taxon>
        <taxon>Leptospira</taxon>
    </lineage>
</organism>
<evidence type="ECO:0000313" key="2">
    <source>
        <dbReference type="Proteomes" id="UP000298277"/>
    </source>
</evidence>
<name>A0A5F1YC97_9LEPT</name>
<sequence>MKLSADPSVGKLRLLDFRDTGGAGVSLEKSFFPTLDSKTKATVLELIPGGVWLGIGGKKFRAQTDHPLFSGEVLTLVVQSGKKGIELKILEREVSTFDSLLSKSQPMDSGILELTEKIGGLESKEVPPENAIFKILKSYYPFLEWNAELPYFRWEVKDGNAEGIFDSNQEEKKFLFRVQTEKTGRTLVLFVWKEISGEDLLIHATFDNFKMYLHACQNAETFKRILTESSVQYKGYNLSYKPFVTRKEWNA</sequence>
<protein>
    <submittedName>
        <fullName evidence="1">Uncharacterized protein</fullName>
    </submittedName>
</protein>
<evidence type="ECO:0000313" key="1">
    <source>
        <dbReference type="EMBL" id="TGK35291.1"/>
    </source>
</evidence>
<comment type="caution">
    <text evidence="1">The sequence shown here is derived from an EMBL/GenBank/DDBJ whole genome shotgun (WGS) entry which is preliminary data.</text>
</comment>
<reference evidence="1" key="1">
    <citation type="journal article" date="2019" name="PLoS Negl. Trop. Dis.">
        <title>Revisiting the worldwide diversity of Leptospira species in the environment.</title>
        <authorList>
            <person name="Vincent A.T."/>
            <person name="Schiettekatte O."/>
            <person name="Bourhy P."/>
            <person name="Veyrier F.J."/>
            <person name="Picardeau M."/>
        </authorList>
    </citation>
    <scope>NUCLEOTIDE SEQUENCE [LARGE SCALE GENOMIC DNA]</scope>
    <source>
        <strain evidence="1">201800299</strain>
    </source>
</reference>